<organism evidence="1 2">
    <name type="scientific">Colocasia esculenta</name>
    <name type="common">Wild taro</name>
    <name type="synonym">Arum esculentum</name>
    <dbReference type="NCBI Taxonomy" id="4460"/>
    <lineage>
        <taxon>Eukaryota</taxon>
        <taxon>Viridiplantae</taxon>
        <taxon>Streptophyta</taxon>
        <taxon>Embryophyta</taxon>
        <taxon>Tracheophyta</taxon>
        <taxon>Spermatophyta</taxon>
        <taxon>Magnoliopsida</taxon>
        <taxon>Liliopsida</taxon>
        <taxon>Araceae</taxon>
        <taxon>Aroideae</taxon>
        <taxon>Colocasieae</taxon>
        <taxon>Colocasia</taxon>
    </lineage>
</organism>
<evidence type="ECO:0000313" key="2">
    <source>
        <dbReference type="Proteomes" id="UP000652761"/>
    </source>
</evidence>
<dbReference type="PANTHER" id="PTHR34835:SF81">
    <property type="entry name" value="OS06G0475900 PROTEIN"/>
    <property type="match status" value="1"/>
</dbReference>
<protein>
    <submittedName>
        <fullName evidence="1">Uncharacterized protein</fullName>
    </submittedName>
</protein>
<dbReference type="PANTHER" id="PTHR34835">
    <property type="entry name" value="OS07G0283600 PROTEIN-RELATED"/>
    <property type="match status" value="1"/>
</dbReference>
<proteinExistence type="predicted"/>
<reference evidence="1" key="1">
    <citation type="submission" date="2017-07" db="EMBL/GenBank/DDBJ databases">
        <title>Taro Niue Genome Assembly and Annotation.</title>
        <authorList>
            <person name="Atibalentja N."/>
            <person name="Keating K."/>
            <person name="Fields C.J."/>
        </authorList>
    </citation>
    <scope>NUCLEOTIDE SEQUENCE</scope>
    <source>
        <strain evidence="1">Niue_2</strain>
        <tissue evidence="1">Leaf</tissue>
    </source>
</reference>
<evidence type="ECO:0000313" key="1">
    <source>
        <dbReference type="EMBL" id="MQM08528.1"/>
    </source>
</evidence>
<dbReference type="AlphaFoldDB" id="A0A843WPQ1"/>
<dbReference type="Proteomes" id="UP000652761">
    <property type="component" value="Unassembled WGS sequence"/>
</dbReference>
<dbReference type="OrthoDB" id="679318at2759"/>
<sequence>MLKDIISTHVSGNIFLLGKKEILFTVEDVGIILGFPNFRHPVRHYGSTKKKSRLYERFGMATNFDRKKVHSLIQQLVKSDDEADVEDTVRLWIVLLLCTFLAPRSVHSCPQQMLSCLDDIQRIREYNCAAVVQEVWFLEHTRVRQPINRMTYPRFFRWGTFPDETSPFPIASLTGQLVIKNLTVERNEMETIYEGNQIVPKDTSTATTVRRMLTEYGAFPDAAKWELHFDSQCPQQASGSLNYAIYSIFCQNGEPKPVSHFTSTDEIGPCVVGT</sequence>
<name>A0A843WPQ1_COLES</name>
<accession>A0A843WPQ1</accession>
<gene>
    <name evidence="1" type="ORF">Taro_041389</name>
</gene>
<keyword evidence="2" id="KW-1185">Reference proteome</keyword>
<comment type="caution">
    <text evidence="1">The sequence shown here is derived from an EMBL/GenBank/DDBJ whole genome shotgun (WGS) entry which is preliminary data.</text>
</comment>
<dbReference type="EMBL" id="NMUH01004143">
    <property type="protein sequence ID" value="MQM08528.1"/>
    <property type="molecule type" value="Genomic_DNA"/>
</dbReference>